<dbReference type="PANTHER" id="PTHR12547">
    <property type="entry name" value="CCCH ZINC FINGER/TIS11-RELATED"/>
    <property type="match status" value="1"/>
</dbReference>
<protein>
    <submittedName>
        <fullName evidence="6">Zinc finger protein</fullName>
    </submittedName>
</protein>
<dbReference type="Gene3D" id="4.10.1000.10">
    <property type="entry name" value="Zinc finger, CCCH-type"/>
    <property type="match status" value="2"/>
</dbReference>
<keyword evidence="4" id="KW-0862">Zinc</keyword>
<evidence type="ECO:0000313" key="6">
    <source>
        <dbReference type="WBParaSite" id="SRDH1_46120.1"/>
    </source>
</evidence>
<reference evidence="5" key="1">
    <citation type="submission" date="2022-06" db="EMBL/GenBank/DDBJ databases">
        <authorList>
            <person name="Berger JAMES D."/>
            <person name="Berger JAMES D."/>
        </authorList>
    </citation>
    <scope>NUCLEOTIDE SEQUENCE [LARGE SCALE GENOMIC DNA]</scope>
</reference>
<dbReference type="Proteomes" id="UP000050792">
    <property type="component" value="Unassembled WGS sequence"/>
</dbReference>
<evidence type="ECO:0000256" key="2">
    <source>
        <dbReference type="ARBA" id="ARBA00022737"/>
    </source>
</evidence>
<dbReference type="AlphaFoldDB" id="A0A183QZ02"/>
<evidence type="ECO:0000256" key="1">
    <source>
        <dbReference type="ARBA" id="ARBA00022723"/>
    </source>
</evidence>
<dbReference type="InterPro" id="IPR000571">
    <property type="entry name" value="Znf_CCCH"/>
</dbReference>
<dbReference type="WBParaSite" id="SRDH1_46120.1">
    <property type="protein sequence ID" value="SRDH1_46120.1"/>
    <property type="gene ID" value="SRDH1_46120"/>
</dbReference>
<evidence type="ECO:0000313" key="5">
    <source>
        <dbReference type="Proteomes" id="UP000050792"/>
    </source>
</evidence>
<dbReference type="GO" id="GO:0008270">
    <property type="term" value="F:zinc ion binding"/>
    <property type="evidence" value="ECO:0007669"/>
    <property type="project" value="UniProtKB-KW"/>
</dbReference>
<dbReference type="PROSITE" id="PS50103">
    <property type="entry name" value="ZF_C3H1"/>
    <property type="match status" value="2"/>
</dbReference>
<dbReference type="GO" id="GO:0003729">
    <property type="term" value="F:mRNA binding"/>
    <property type="evidence" value="ECO:0007669"/>
    <property type="project" value="InterPro"/>
</dbReference>
<accession>A0A183QZ02</accession>
<keyword evidence="3" id="KW-0863">Zinc-finger</keyword>
<proteinExistence type="predicted"/>
<dbReference type="InterPro" id="IPR036855">
    <property type="entry name" value="Znf_CCCH_sf"/>
</dbReference>
<keyword evidence="2" id="KW-0677">Repeat</keyword>
<dbReference type="InterPro" id="IPR045877">
    <property type="entry name" value="ZFP36-like"/>
</dbReference>
<keyword evidence="1" id="KW-0479">Metal-binding</keyword>
<dbReference type="SMART" id="SM00356">
    <property type="entry name" value="ZnF_C3H1"/>
    <property type="match status" value="2"/>
</dbReference>
<name>A0A183QZ02_9TREM</name>
<dbReference type="Pfam" id="PF00642">
    <property type="entry name" value="zf-CCCH"/>
    <property type="match status" value="2"/>
</dbReference>
<organism evidence="5 6">
    <name type="scientific">Schistosoma rodhaini</name>
    <dbReference type="NCBI Taxonomy" id="6188"/>
    <lineage>
        <taxon>Eukaryota</taxon>
        <taxon>Metazoa</taxon>
        <taxon>Spiralia</taxon>
        <taxon>Lophotrochozoa</taxon>
        <taxon>Platyhelminthes</taxon>
        <taxon>Trematoda</taxon>
        <taxon>Digenea</taxon>
        <taxon>Strigeidida</taxon>
        <taxon>Schistosomatoidea</taxon>
        <taxon>Schistosomatidae</taxon>
        <taxon>Schistosoma</taxon>
    </lineage>
</organism>
<keyword evidence="5" id="KW-1185">Reference proteome</keyword>
<reference evidence="6" key="2">
    <citation type="submission" date="2023-11" db="UniProtKB">
        <authorList>
            <consortium name="WormBaseParasite"/>
        </authorList>
    </citation>
    <scope>IDENTIFICATION</scope>
</reference>
<sequence length="353" mass="41286">MVFETHDILKYLSNIQTNWNTMKTTDTSLQELVTNHIQEDRSLRNTICHTTGQIQSRQGIINLLADSKHDDLIHSPDEFTHFPNNIQMIINKTWKTYYQQNDNAAENKENIDYNKTKLYSTSAICTCQANDSIIYPSCSTTSSDSIMANQLKNQLQRTCIEHQTKLRPRPLLRQKENDEHYINDLLVESRLVTCQNELQSTSNTHRPMQVHMRYPIPRKQDAIYNARYKTQPCLHYQKYKHCPLGDNCHFAHGPNELKYPQFHPKYRTRICMNYANNGTCPYGNHCYFLHFTPMSSTQNNNTTTNTKINNNRTVAKQWNIDHFIQDDSNISSINNNHHTDTMILSSNLRRVTI</sequence>
<evidence type="ECO:0000256" key="3">
    <source>
        <dbReference type="ARBA" id="ARBA00022771"/>
    </source>
</evidence>
<dbReference type="PANTHER" id="PTHR12547:SF18">
    <property type="entry name" value="PROTEIN TIS11"/>
    <property type="match status" value="1"/>
</dbReference>
<evidence type="ECO:0000256" key="4">
    <source>
        <dbReference type="ARBA" id="ARBA00022833"/>
    </source>
</evidence>
<dbReference type="SUPFAM" id="SSF90229">
    <property type="entry name" value="CCCH zinc finger"/>
    <property type="match status" value="2"/>
</dbReference>